<feature type="coiled-coil region" evidence="1">
    <location>
        <begin position="722"/>
        <end position="770"/>
    </location>
</feature>
<keyword evidence="1" id="KW-0175">Coiled coil</keyword>
<evidence type="ECO:0000313" key="4">
    <source>
        <dbReference type="Proteomes" id="UP000253857"/>
    </source>
</evidence>
<dbReference type="EMBL" id="PPTY01000012">
    <property type="protein sequence ID" value="RDB85230.1"/>
    <property type="molecule type" value="Genomic_DNA"/>
</dbReference>
<protein>
    <submittedName>
        <fullName evidence="2">ATP-binding protein</fullName>
    </submittedName>
</protein>
<evidence type="ECO:0000313" key="2">
    <source>
        <dbReference type="EMBL" id="RDB85230.1"/>
    </source>
</evidence>
<dbReference type="Pfam" id="PF13558">
    <property type="entry name" value="SbcC_Walker_B"/>
    <property type="match status" value="1"/>
</dbReference>
<proteinExistence type="predicted"/>
<name>A0A369N5D4_EGGLN</name>
<sequence>MTTTVNTAGSVPYPGQWRLARVDMANWGTFNGFQSLPVDRRGLLITGPSGSGKSTVLDAVAAVLTPPTQLSLNAAASNGGQRDKGRSISNYVRGACGHSADEEGEVVHTYLRPKAAVWSGVMLRYEDGFDIEQCSPSEARRHEAINVLGIFFQKANTVNPEGLKKFFAVVRGDHALSEFEPYGLNEADMAQFNKDHKETGRAWRDHAAFEGYLCNILHISSPKTLTLLHKTQAAKNIGSLDDLFRKYMLDTPRTHALATAAVAQFKELEEAHDGVVDQRRQTECLEPLLRHEEAYVEAKITEDQNRQLLDKLASFADDTSITLLKRRLERQLHDADALTTAVKEAESEQAFAKQKLEAAEAVLNEQGGIALEAALMQVSDRERQLLHIEGNRDSLEKDLEMAIESPLPSTREEFEALKRTLAACADTARAWLDGHEDEKIARFGEVSEQKKRHAEIAGELRFLRGQRSNISSRLHDIRLSIARHLGVSTEDLPFMGELIDVKPEEDSWQPAIERVLGGRARTMLVEKRHAASINEYLESIHLGERFEYDAVPDDVSVPDRPLHPQSLVRKVTVVQVPSHESLSRWANKLLRDRFDYVCVDSPADMERHDRALTRGGQTKAGEHHVKDDRRKITDRSRWVLGSTNDRKIERLEQELRLCSESLAVATNATAEITAKEQECQALCRTERSLRDKHWEDYDNAQAAFDLERAQAFYDELAQSDAFREAESRRATAQGRLDEANKAVQKALVNQQTNEERIQDTRSDIAEVERRINKRNPSGIAMDDETRAQFIDLFSSANDRFDSDTSLVYQTSNDVQRILDARVAKAARAQQDARRRTELVLQQYKSTWKLLAADLSASFEDRDAYIGRYRQIRASGLPQYERKFLDVLNSFSQDQITAISSEIRNAFREVRDRLVPVNRSLLLSEFSSGIHLQIEVKEHRSLRVNEFLADLKEITRGSWEEDDLEAAERRYARTAAIMKRLGSNDRSDQTWRMACLNTPDHMKFIAKEVAGDGAVVNVHSNDGGLSGGQKQKLVFFCLAAALRYQLSDEDQPVPSYGTIILDEAFDKSDRHFAEEALGIFEAFGFHMVLATPGKLLQTAEDHIGAMVMVTCSDDRHSRLSSVVFEADDRWMEVVDGR</sequence>
<evidence type="ECO:0000313" key="3">
    <source>
        <dbReference type="EMBL" id="RDC37523.1"/>
    </source>
</evidence>
<dbReference type="RefSeq" id="WP_015759791.1">
    <property type="nucleotide sequence ID" value="NZ_AP031442.1"/>
</dbReference>
<reference evidence="4 5" key="1">
    <citation type="journal article" date="2018" name="Elife">
        <title>Discovery and characterization of a prevalent human gut bacterial enzyme sufficient for the inactivation of a family of plant toxins.</title>
        <authorList>
            <person name="Koppel N."/>
            <person name="Bisanz J.E."/>
            <person name="Pandelia M.E."/>
            <person name="Turnbaugh P.J."/>
            <person name="Balskus E.P."/>
        </authorList>
    </citation>
    <scope>NUCLEOTIDE SEQUENCE [LARGE SCALE GENOMIC DNA]</scope>
    <source>
        <strain evidence="3 5">16A</strain>
        <strain evidence="2 4">FAA1-1-60AUCSF</strain>
    </source>
</reference>
<gene>
    <name evidence="3" type="ORF">C1853_09645</name>
    <name evidence="2" type="ORF">C1871_08340</name>
</gene>
<keyword evidence="2" id="KW-0547">Nucleotide-binding</keyword>
<keyword evidence="2" id="KW-0067">ATP-binding</keyword>
<feature type="coiled-coil region" evidence="1">
    <location>
        <begin position="328"/>
        <end position="362"/>
    </location>
</feature>
<organism evidence="2 4">
    <name type="scientific">Eggerthella lenta</name>
    <name type="common">Eubacterium lentum</name>
    <dbReference type="NCBI Taxonomy" id="84112"/>
    <lineage>
        <taxon>Bacteria</taxon>
        <taxon>Bacillati</taxon>
        <taxon>Actinomycetota</taxon>
        <taxon>Coriobacteriia</taxon>
        <taxon>Eggerthellales</taxon>
        <taxon>Eggerthellaceae</taxon>
        <taxon>Eggerthella</taxon>
    </lineage>
</organism>
<accession>A0A369N5D4</accession>
<dbReference type="Pfam" id="PF13555">
    <property type="entry name" value="AAA_29"/>
    <property type="match status" value="1"/>
</dbReference>
<dbReference type="OMA" id="HEHYSDS"/>
<dbReference type="SUPFAM" id="SSF52540">
    <property type="entry name" value="P-loop containing nucleoside triphosphate hydrolases"/>
    <property type="match status" value="1"/>
</dbReference>
<evidence type="ECO:0000313" key="5">
    <source>
        <dbReference type="Proteomes" id="UP000253915"/>
    </source>
</evidence>
<dbReference type="Proteomes" id="UP000253857">
    <property type="component" value="Unassembled WGS sequence"/>
</dbReference>
<evidence type="ECO:0000256" key="1">
    <source>
        <dbReference type="SAM" id="Coils"/>
    </source>
</evidence>
<dbReference type="Proteomes" id="UP000253915">
    <property type="component" value="Unassembled WGS sequence"/>
</dbReference>
<dbReference type="Gene3D" id="3.40.50.300">
    <property type="entry name" value="P-loop containing nucleotide triphosphate hydrolases"/>
    <property type="match status" value="1"/>
</dbReference>
<dbReference type="EMBL" id="PPUQ01000012">
    <property type="protein sequence ID" value="RDC37523.1"/>
    <property type="molecule type" value="Genomic_DNA"/>
</dbReference>
<dbReference type="AlphaFoldDB" id="A0A369N5D4"/>
<dbReference type="InterPro" id="IPR027417">
    <property type="entry name" value="P-loop_NTPase"/>
</dbReference>
<comment type="caution">
    <text evidence="2">The sequence shown here is derived from an EMBL/GenBank/DDBJ whole genome shotgun (WGS) entry which is preliminary data.</text>
</comment>
<dbReference type="GO" id="GO:0005524">
    <property type="term" value="F:ATP binding"/>
    <property type="evidence" value="ECO:0007669"/>
    <property type="project" value="UniProtKB-KW"/>
</dbReference>